<feature type="transmembrane region" description="Helical" evidence="1">
    <location>
        <begin position="58"/>
        <end position="82"/>
    </location>
</feature>
<keyword evidence="1" id="KW-1133">Transmembrane helix</keyword>
<evidence type="ECO:0000256" key="1">
    <source>
        <dbReference type="SAM" id="Phobius"/>
    </source>
</evidence>
<evidence type="ECO:0000313" key="3">
    <source>
        <dbReference type="Proteomes" id="UP000480178"/>
    </source>
</evidence>
<keyword evidence="3" id="KW-1185">Reference proteome</keyword>
<keyword evidence="1" id="KW-0472">Membrane</keyword>
<feature type="transmembrane region" description="Helical" evidence="1">
    <location>
        <begin position="21"/>
        <end position="46"/>
    </location>
</feature>
<name>A0A6C0GJZ1_9BACT</name>
<reference evidence="2 3" key="1">
    <citation type="submission" date="2020-01" db="EMBL/GenBank/DDBJ databases">
        <authorList>
            <person name="Kim M.K."/>
        </authorList>
    </citation>
    <scope>NUCLEOTIDE SEQUENCE [LARGE SCALE GENOMIC DNA]</scope>
    <source>
        <strain evidence="2 3">172606-1</strain>
    </source>
</reference>
<protein>
    <submittedName>
        <fullName evidence="2">Uncharacterized protein</fullName>
    </submittedName>
</protein>
<sequence>MYSKRQLALTKKDIGNLNGSITVGLAFSLVFFTIGLLLSLIYQSFIFLGWQFPVYEKIWMGVAAIIGYAGLFVLIFLVFFLYKTIIERLDIVRGKKTYYYTDHYQIIEKKSDLYIKINSPVKKRIDLLDNRLKEMIDTTKPLTVEVTKYSKTVLFISNNMDNLLDKLEEIDELEYAAFENGKE</sequence>
<gene>
    <name evidence="2" type="ORF">GXP67_17720</name>
</gene>
<dbReference type="AlphaFoldDB" id="A0A6C0GJZ1"/>
<dbReference type="KEGG" id="rhoz:GXP67_17720"/>
<keyword evidence="1" id="KW-0812">Transmembrane</keyword>
<dbReference type="RefSeq" id="WP_162444362.1">
    <property type="nucleotide sequence ID" value="NZ_CP048222.1"/>
</dbReference>
<evidence type="ECO:0000313" key="2">
    <source>
        <dbReference type="EMBL" id="QHT68348.1"/>
    </source>
</evidence>
<dbReference type="Proteomes" id="UP000480178">
    <property type="component" value="Chromosome"/>
</dbReference>
<accession>A0A6C0GJZ1</accession>
<organism evidence="2 3">
    <name type="scientific">Rhodocytophaga rosea</name>
    <dbReference type="NCBI Taxonomy" id="2704465"/>
    <lineage>
        <taxon>Bacteria</taxon>
        <taxon>Pseudomonadati</taxon>
        <taxon>Bacteroidota</taxon>
        <taxon>Cytophagia</taxon>
        <taxon>Cytophagales</taxon>
        <taxon>Rhodocytophagaceae</taxon>
        <taxon>Rhodocytophaga</taxon>
    </lineage>
</organism>
<proteinExistence type="predicted"/>
<dbReference type="EMBL" id="CP048222">
    <property type="protein sequence ID" value="QHT68348.1"/>
    <property type="molecule type" value="Genomic_DNA"/>
</dbReference>